<evidence type="ECO:0000313" key="3">
    <source>
        <dbReference type="Proteomes" id="UP000318431"/>
    </source>
</evidence>
<evidence type="ECO:0000259" key="1">
    <source>
        <dbReference type="Pfam" id="PF09937"/>
    </source>
</evidence>
<dbReference type="InterPro" id="IPR018683">
    <property type="entry name" value="DUF2169"/>
</dbReference>
<gene>
    <name evidence="2" type="ORF">IP91_01643</name>
</gene>
<reference evidence="2 3" key="1">
    <citation type="journal article" date="2015" name="Stand. Genomic Sci.">
        <title>Genomic Encyclopedia of Bacterial and Archaeal Type Strains, Phase III: the genomes of soil and plant-associated and newly described type strains.</title>
        <authorList>
            <person name="Whitman W.B."/>
            <person name="Woyke T."/>
            <person name="Klenk H.P."/>
            <person name="Zhou Y."/>
            <person name="Lilburn T.G."/>
            <person name="Beck B.J."/>
            <person name="De Vos P."/>
            <person name="Vandamme P."/>
            <person name="Eisen J.A."/>
            <person name="Garrity G."/>
            <person name="Hugenholtz P."/>
            <person name="Kyrpides N.C."/>
        </authorList>
    </citation>
    <scope>NUCLEOTIDE SEQUENCE [LARGE SCALE GENOMIC DNA]</scope>
    <source>
        <strain evidence="2 3">CGMCC 1.10822</strain>
    </source>
</reference>
<dbReference type="Pfam" id="PF09937">
    <property type="entry name" value="DUF2169"/>
    <property type="match status" value="1"/>
</dbReference>
<sequence>MDFVNKTSFPAQAFQAIDQFGQEFHVLVARQTFSFASGELRTTELQRPLCASDTGFDDSLVGSVEHESDYAPFKPRCDVIVNAVAHPPEHKNLKSFAVRMRLWRNNESRCLIDKELTVHGRRVLLQRAFPIRAGFFLLKWCALTLLRPCPWRIKQIDKCKPVPVRYESAYGGECLVMADQLARTKVPKKFRLNGQQIANHPEAAAGRPAPIAHRAYDPNPCGTGFAQEWYLRATRTTVIEAPAIEHPDFPLKAKQFQRWLALVRQSECEASSFRLPAGFGILPKTHPMRRTLVGTVDDTFIASAAPLPENFDFAMWQGAPADQQIDYPTGGEEIDLANLCAAGTPSARTDDGNNTYLRLRLPTDRLILKVRDANDNGSILPMVIDTIIIEPEQQMVSLVWRRTIPFADAALTSAELCSVTASRVLKERIALNIGSDEASHDGRT</sequence>
<evidence type="ECO:0000313" key="2">
    <source>
        <dbReference type="EMBL" id="TWI67530.1"/>
    </source>
</evidence>
<protein>
    <recommendedName>
        <fullName evidence="1">DUF2169 domain-containing protein</fullName>
    </recommendedName>
</protein>
<keyword evidence="3" id="KW-1185">Reference proteome</keyword>
<accession>A0A562RGM1</accession>
<organism evidence="2 3">
    <name type="scientific">Pseudoduganella lurida</name>
    <dbReference type="NCBI Taxonomy" id="1036180"/>
    <lineage>
        <taxon>Bacteria</taxon>
        <taxon>Pseudomonadati</taxon>
        <taxon>Pseudomonadota</taxon>
        <taxon>Betaproteobacteria</taxon>
        <taxon>Burkholderiales</taxon>
        <taxon>Oxalobacteraceae</taxon>
        <taxon>Telluria group</taxon>
        <taxon>Pseudoduganella</taxon>
    </lineage>
</organism>
<feature type="domain" description="DUF2169" evidence="1">
    <location>
        <begin position="21"/>
        <end position="401"/>
    </location>
</feature>
<name>A0A562RGM1_9BURK</name>
<dbReference type="OrthoDB" id="237820at2"/>
<dbReference type="EMBL" id="VLLB01000002">
    <property type="protein sequence ID" value="TWI67530.1"/>
    <property type="molecule type" value="Genomic_DNA"/>
</dbReference>
<dbReference type="RefSeq" id="WP_158643114.1">
    <property type="nucleotide sequence ID" value="NZ_VLLB01000002.1"/>
</dbReference>
<dbReference type="AlphaFoldDB" id="A0A562RGM1"/>
<dbReference type="Proteomes" id="UP000318431">
    <property type="component" value="Unassembled WGS sequence"/>
</dbReference>
<comment type="caution">
    <text evidence="2">The sequence shown here is derived from an EMBL/GenBank/DDBJ whole genome shotgun (WGS) entry which is preliminary data.</text>
</comment>
<proteinExistence type="predicted"/>